<feature type="transmembrane region" description="Helical" evidence="7">
    <location>
        <begin position="12"/>
        <end position="33"/>
    </location>
</feature>
<comment type="caution">
    <text evidence="9">The sequence shown here is derived from an EMBL/GenBank/DDBJ whole genome shotgun (WGS) entry which is preliminary data.</text>
</comment>
<organism evidence="9 10">
    <name type="scientific">Strigomonas culicis</name>
    <dbReference type="NCBI Taxonomy" id="28005"/>
    <lineage>
        <taxon>Eukaryota</taxon>
        <taxon>Discoba</taxon>
        <taxon>Euglenozoa</taxon>
        <taxon>Kinetoplastea</taxon>
        <taxon>Metakinetoplastina</taxon>
        <taxon>Trypanosomatida</taxon>
        <taxon>Trypanosomatidae</taxon>
        <taxon>Strigomonadinae</taxon>
        <taxon>Strigomonas</taxon>
    </lineage>
</organism>
<evidence type="ECO:0000313" key="9">
    <source>
        <dbReference type="EMBL" id="EPY30346.1"/>
    </source>
</evidence>
<dbReference type="InterPro" id="IPR007305">
    <property type="entry name" value="Vesicle_transpt_Got1/SFT2"/>
</dbReference>
<evidence type="ECO:0000256" key="3">
    <source>
        <dbReference type="ARBA" id="ARBA00022989"/>
    </source>
</evidence>
<dbReference type="Proteomes" id="UP000015354">
    <property type="component" value="Unassembled WGS sequence"/>
</dbReference>
<keyword evidence="2 7" id="KW-0812">Transmembrane</keyword>
<dbReference type="GO" id="GO:0006888">
    <property type="term" value="P:endoplasmic reticulum to Golgi vesicle-mediated transport"/>
    <property type="evidence" value="ECO:0007669"/>
    <property type="project" value="InterPro"/>
</dbReference>
<dbReference type="GO" id="GO:0000139">
    <property type="term" value="C:Golgi membrane"/>
    <property type="evidence" value="ECO:0007669"/>
    <property type="project" value="UniProtKB-SubCell"/>
</dbReference>
<evidence type="ECO:0000256" key="6">
    <source>
        <dbReference type="ARBA" id="ARBA00025799"/>
    </source>
</evidence>
<keyword evidence="10" id="KW-1185">Reference proteome</keyword>
<evidence type="ECO:0000256" key="7">
    <source>
        <dbReference type="SAM" id="Phobius"/>
    </source>
</evidence>
<comment type="subcellular location">
    <subcellularLocation>
        <location evidence="1">Golgi apparatus membrane</location>
        <topology evidence="1">Multi-pass membrane protein</topology>
    </subcellularLocation>
</comment>
<gene>
    <name evidence="9" type="ORF">STCU_04112</name>
    <name evidence="8" type="ORF">STCU_05812</name>
</gene>
<keyword evidence="5 7" id="KW-0472">Membrane</keyword>
<evidence type="ECO:0000313" key="10">
    <source>
        <dbReference type="Proteomes" id="UP000015354"/>
    </source>
</evidence>
<reference evidence="9 10" key="1">
    <citation type="journal article" date="2013" name="PLoS ONE">
        <title>Predicting the Proteins of Angomonas deanei, Strigomonas culicis and Their Respective Endosymbionts Reveals New Aspects of the Trypanosomatidae Family.</title>
        <authorList>
            <person name="Motta M.C."/>
            <person name="Martins A.C."/>
            <person name="de Souza S.S."/>
            <person name="Catta-Preta C.M."/>
            <person name="Silva R."/>
            <person name="Klein C.C."/>
            <person name="de Almeida L.G."/>
            <person name="de Lima Cunha O."/>
            <person name="Ciapina L.P."/>
            <person name="Brocchi M."/>
            <person name="Colabardini A.C."/>
            <person name="de Araujo Lima B."/>
            <person name="Machado C.R."/>
            <person name="de Almeida Soares C.M."/>
            <person name="Probst C.M."/>
            <person name="de Menezes C.B."/>
            <person name="Thompson C.E."/>
            <person name="Bartholomeu D.C."/>
            <person name="Gradia D.F."/>
            <person name="Pavoni D.P."/>
            <person name="Grisard E.C."/>
            <person name="Fantinatti-Garboggini F."/>
            <person name="Marchini F.K."/>
            <person name="Rodrigues-Luiz G.F."/>
            <person name="Wagner G."/>
            <person name="Goldman G.H."/>
            <person name="Fietto J.L."/>
            <person name="Elias M.C."/>
            <person name="Goldman M.H."/>
            <person name="Sagot M.F."/>
            <person name="Pereira M."/>
            <person name="Stoco P.H."/>
            <person name="de Mendonca-Neto R.P."/>
            <person name="Teixeira S.M."/>
            <person name="Maciel T.E."/>
            <person name="de Oliveira Mendes T.A."/>
            <person name="Urmenyi T.P."/>
            <person name="de Souza W."/>
            <person name="Schenkman S."/>
            <person name="de Vasconcelos A.T."/>
        </authorList>
    </citation>
    <scope>NUCLEOTIDE SEQUENCE [LARGE SCALE GENOMIC DNA]</scope>
</reference>
<feature type="transmembrane region" description="Helical" evidence="7">
    <location>
        <begin position="39"/>
        <end position="58"/>
    </location>
</feature>
<protein>
    <submittedName>
        <fullName evidence="9">Golgi family transporter</fullName>
    </submittedName>
</protein>
<dbReference type="GO" id="GO:0005829">
    <property type="term" value="C:cytosol"/>
    <property type="evidence" value="ECO:0007669"/>
    <property type="project" value="GOC"/>
</dbReference>
<dbReference type="EMBL" id="ATMH01005812">
    <property type="protein sequence ID" value="EPY27316.1"/>
    <property type="molecule type" value="Genomic_DNA"/>
</dbReference>
<dbReference type="OrthoDB" id="204784at2759"/>
<dbReference type="Pfam" id="PF04178">
    <property type="entry name" value="Got1"/>
    <property type="match status" value="1"/>
</dbReference>
<name>S9VT82_9TRYP</name>
<dbReference type="InterPro" id="IPR045176">
    <property type="entry name" value="Got1"/>
</dbReference>
<accession>S9VT82</accession>
<evidence type="ECO:0000256" key="1">
    <source>
        <dbReference type="ARBA" id="ARBA00004653"/>
    </source>
</evidence>
<dbReference type="PANTHER" id="PTHR21493">
    <property type="entry name" value="CGI-141-RELATED/LIPASE CONTAINING PROTEIN"/>
    <property type="match status" value="1"/>
</dbReference>
<proteinExistence type="inferred from homology"/>
<evidence type="ECO:0000313" key="8">
    <source>
        <dbReference type="EMBL" id="EPY27316.1"/>
    </source>
</evidence>
<reference evidence="9" key="2">
    <citation type="submission" date="2013-03" db="EMBL/GenBank/DDBJ databases">
        <authorList>
            <person name="Motta M.C.M."/>
            <person name="Martins A.C.A."/>
            <person name="Preta C.M.C.C."/>
            <person name="Silva R."/>
            <person name="de Souza S.S."/>
            <person name="Klein C.C."/>
            <person name="de Almeida L.G.P."/>
            <person name="Cunha O.L."/>
            <person name="Colabardini A.C."/>
            <person name="Lima B.A."/>
            <person name="Machado C.R."/>
            <person name="Soares C.M.A."/>
            <person name="de Menezes C.B.A."/>
            <person name="Bartolomeu D.C."/>
            <person name="Grisard E.C."/>
            <person name="Fantinatti-Garboggini F."/>
            <person name="Rodrigues-Luiz G.F."/>
            <person name="Wagner G."/>
            <person name="Goldman G.H."/>
            <person name="Fietto J.L.R."/>
            <person name="Ciapina L.P."/>
            <person name="Brocchi M."/>
            <person name="Elias M.C."/>
            <person name="Goldman M.H.S."/>
            <person name="Sagot M.-F."/>
            <person name="Pereira M."/>
            <person name="Stoco P.H."/>
            <person name="Teixeira S.M.R."/>
            <person name="de Mendonca-Neto R.P."/>
            <person name="Maciel T.E.F."/>
            <person name="Mendes T.A.O."/>
            <person name="Urmenyi T.P."/>
            <person name="Teixeira M.M.G."/>
            <person name="de Camargo E.F.P."/>
            <person name="de Sousa W."/>
            <person name="Schenkman S."/>
            <person name="de Vasconcelos A.T.R."/>
        </authorList>
    </citation>
    <scope>NUCLEOTIDE SEQUENCE</scope>
</reference>
<dbReference type="GO" id="GO:0042147">
    <property type="term" value="P:retrograde transport, endosome to Golgi"/>
    <property type="evidence" value="ECO:0007669"/>
    <property type="project" value="InterPro"/>
</dbReference>
<evidence type="ECO:0000256" key="5">
    <source>
        <dbReference type="ARBA" id="ARBA00023136"/>
    </source>
</evidence>
<dbReference type="EMBL" id="ATMH01004112">
    <property type="protein sequence ID" value="EPY30346.1"/>
    <property type="molecule type" value="Genomic_DNA"/>
</dbReference>
<dbReference type="AlphaFoldDB" id="S9VT82"/>
<dbReference type="PANTHER" id="PTHR21493:SF9">
    <property type="entry name" value="GOLGI TRANSPORT PROTEIN 1-RELATED"/>
    <property type="match status" value="1"/>
</dbReference>
<feature type="transmembrane region" description="Helical" evidence="7">
    <location>
        <begin position="70"/>
        <end position="90"/>
    </location>
</feature>
<keyword evidence="4" id="KW-0333">Golgi apparatus</keyword>
<keyword evidence="3 7" id="KW-1133">Transmembrane helix</keyword>
<sequence>MDSLYNWNDFTKIGVALTGLGVLFSFLGIVMLLDRALLTIGNVLFVVGVALVVGPKRFKTFFVTRRRASICFFLGILLVLFGWCIFGLVIEGFGILNLFGDFFPVVARVLESTPLIGPIILSRPVQQMLRVVHLQNPSSNRNV</sequence>
<evidence type="ECO:0000256" key="4">
    <source>
        <dbReference type="ARBA" id="ARBA00023034"/>
    </source>
</evidence>
<comment type="similarity">
    <text evidence="6">Belongs to the GOT1 family.</text>
</comment>
<evidence type="ECO:0000256" key="2">
    <source>
        <dbReference type="ARBA" id="ARBA00022692"/>
    </source>
</evidence>